<accession>A0A1R3HWQ9</accession>
<dbReference type="AlphaFoldDB" id="A0A1R3HWQ9"/>
<dbReference type="Gramene" id="OMO74792">
    <property type="protein sequence ID" value="OMO74792"/>
    <property type="gene ID" value="CCACVL1_16465"/>
</dbReference>
<name>A0A1R3HWQ9_COCAP</name>
<comment type="caution">
    <text evidence="2">The sequence shown here is derived from an EMBL/GenBank/DDBJ whole genome shotgun (WGS) entry which is preliminary data.</text>
</comment>
<reference evidence="2 3" key="1">
    <citation type="submission" date="2013-09" db="EMBL/GenBank/DDBJ databases">
        <title>Corchorus capsularis genome sequencing.</title>
        <authorList>
            <person name="Alam M."/>
            <person name="Haque M.S."/>
            <person name="Islam M.S."/>
            <person name="Emdad E.M."/>
            <person name="Islam M.M."/>
            <person name="Ahmed B."/>
            <person name="Halim A."/>
            <person name="Hossen Q.M.M."/>
            <person name="Hossain M.Z."/>
            <person name="Ahmed R."/>
            <person name="Khan M.M."/>
            <person name="Islam R."/>
            <person name="Rashid M.M."/>
            <person name="Khan S.A."/>
            <person name="Rahman M.S."/>
            <person name="Alam M."/>
        </authorList>
    </citation>
    <scope>NUCLEOTIDE SEQUENCE [LARGE SCALE GENOMIC DNA]</scope>
    <source>
        <strain evidence="3">cv. CVL-1</strain>
        <tissue evidence="2">Whole seedling</tissue>
    </source>
</reference>
<organism evidence="2 3">
    <name type="scientific">Corchorus capsularis</name>
    <name type="common">Jute</name>
    <dbReference type="NCBI Taxonomy" id="210143"/>
    <lineage>
        <taxon>Eukaryota</taxon>
        <taxon>Viridiplantae</taxon>
        <taxon>Streptophyta</taxon>
        <taxon>Embryophyta</taxon>
        <taxon>Tracheophyta</taxon>
        <taxon>Spermatophyta</taxon>
        <taxon>Magnoliopsida</taxon>
        <taxon>eudicotyledons</taxon>
        <taxon>Gunneridae</taxon>
        <taxon>Pentapetalae</taxon>
        <taxon>rosids</taxon>
        <taxon>malvids</taxon>
        <taxon>Malvales</taxon>
        <taxon>Malvaceae</taxon>
        <taxon>Grewioideae</taxon>
        <taxon>Apeibeae</taxon>
        <taxon>Corchorus</taxon>
    </lineage>
</organism>
<protein>
    <submittedName>
        <fullName evidence="2">Uncharacterized protein</fullName>
    </submittedName>
</protein>
<keyword evidence="3" id="KW-1185">Reference proteome</keyword>
<evidence type="ECO:0000313" key="3">
    <source>
        <dbReference type="Proteomes" id="UP000188268"/>
    </source>
</evidence>
<evidence type="ECO:0000313" key="2">
    <source>
        <dbReference type="EMBL" id="OMO74792.1"/>
    </source>
</evidence>
<feature type="region of interest" description="Disordered" evidence="1">
    <location>
        <begin position="1"/>
        <end position="38"/>
    </location>
</feature>
<feature type="compositionally biased region" description="Basic and acidic residues" evidence="1">
    <location>
        <begin position="1"/>
        <end position="30"/>
    </location>
</feature>
<proteinExistence type="predicted"/>
<sequence length="38" mass="4619">MGRRKRDCDAAYKAKQQKEEVRKKMTEHPQTHSKRQSF</sequence>
<evidence type="ECO:0000256" key="1">
    <source>
        <dbReference type="SAM" id="MobiDB-lite"/>
    </source>
</evidence>
<dbReference type="Proteomes" id="UP000188268">
    <property type="component" value="Unassembled WGS sequence"/>
</dbReference>
<dbReference type="EMBL" id="AWWV01011065">
    <property type="protein sequence ID" value="OMO74792.1"/>
    <property type="molecule type" value="Genomic_DNA"/>
</dbReference>
<gene>
    <name evidence="2" type="ORF">CCACVL1_16465</name>
</gene>